<dbReference type="AlphaFoldDB" id="A0A0C3FD89"/>
<keyword evidence="2" id="KW-1185">Reference proteome</keyword>
<dbReference type="Proteomes" id="UP000054166">
    <property type="component" value="Unassembled WGS sequence"/>
</dbReference>
<evidence type="ECO:0008006" key="3">
    <source>
        <dbReference type="Google" id="ProtNLM"/>
    </source>
</evidence>
<reference evidence="1 2" key="1">
    <citation type="submission" date="2014-04" db="EMBL/GenBank/DDBJ databases">
        <authorList>
            <consortium name="DOE Joint Genome Institute"/>
            <person name="Kuo A."/>
            <person name="Tarkka M."/>
            <person name="Buscot F."/>
            <person name="Kohler A."/>
            <person name="Nagy L.G."/>
            <person name="Floudas D."/>
            <person name="Copeland A."/>
            <person name="Barry K.W."/>
            <person name="Cichocki N."/>
            <person name="Veneault-Fourrey C."/>
            <person name="LaButti K."/>
            <person name="Lindquist E.A."/>
            <person name="Lipzen A."/>
            <person name="Lundell T."/>
            <person name="Morin E."/>
            <person name="Murat C."/>
            <person name="Sun H."/>
            <person name="Tunlid A."/>
            <person name="Henrissat B."/>
            <person name="Grigoriev I.V."/>
            <person name="Hibbett D.S."/>
            <person name="Martin F."/>
            <person name="Nordberg H.P."/>
            <person name="Cantor M.N."/>
            <person name="Hua S.X."/>
        </authorList>
    </citation>
    <scope>NUCLEOTIDE SEQUENCE [LARGE SCALE GENOMIC DNA]</scope>
    <source>
        <strain evidence="1 2">F 1598</strain>
    </source>
</reference>
<dbReference type="Gene3D" id="3.40.50.300">
    <property type="entry name" value="P-loop containing nucleotide triphosphate hydrolases"/>
    <property type="match status" value="1"/>
</dbReference>
<accession>A0A0C3FD89</accession>
<proteinExistence type="predicted"/>
<dbReference type="InParanoid" id="A0A0C3FD89"/>
<reference evidence="2" key="2">
    <citation type="submission" date="2015-01" db="EMBL/GenBank/DDBJ databases">
        <title>Evolutionary Origins and Diversification of the Mycorrhizal Mutualists.</title>
        <authorList>
            <consortium name="DOE Joint Genome Institute"/>
            <consortium name="Mycorrhizal Genomics Consortium"/>
            <person name="Kohler A."/>
            <person name="Kuo A."/>
            <person name="Nagy L.G."/>
            <person name="Floudas D."/>
            <person name="Copeland A."/>
            <person name="Barry K.W."/>
            <person name="Cichocki N."/>
            <person name="Veneault-Fourrey C."/>
            <person name="LaButti K."/>
            <person name="Lindquist E.A."/>
            <person name="Lipzen A."/>
            <person name="Lundell T."/>
            <person name="Morin E."/>
            <person name="Murat C."/>
            <person name="Riley R."/>
            <person name="Ohm R."/>
            <person name="Sun H."/>
            <person name="Tunlid A."/>
            <person name="Henrissat B."/>
            <person name="Grigoriev I.V."/>
            <person name="Hibbett D.S."/>
            <person name="Martin F."/>
        </authorList>
    </citation>
    <scope>NUCLEOTIDE SEQUENCE [LARGE SCALE GENOMIC DNA]</scope>
    <source>
        <strain evidence="2">F 1598</strain>
    </source>
</reference>
<dbReference type="HOGENOM" id="CLU_023805_1_0_1"/>
<dbReference type="STRING" id="765440.A0A0C3FD89"/>
<organism evidence="1 2">
    <name type="scientific">Piloderma croceum (strain F 1598)</name>
    <dbReference type="NCBI Taxonomy" id="765440"/>
    <lineage>
        <taxon>Eukaryota</taxon>
        <taxon>Fungi</taxon>
        <taxon>Dikarya</taxon>
        <taxon>Basidiomycota</taxon>
        <taxon>Agaricomycotina</taxon>
        <taxon>Agaricomycetes</taxon>
        <taxon>Agaricomycetidae</taxon>
        <taxon>Atheliales</taxon>
        <taxon>Atheliaceae</taxon>
        <taxon>Piloderma</taxon>
    </lineage>
</organism>
<dbReference type="OrthoDB" id="59699at2759"/>
<sequence>MFAISNCLLGLESKSKPATRPSTDDDHRAKKIREKAGRFRVLVIGRANAGKTTILQKVCNTTDQPEIFDSSGKNIKTSVITPTALRGIHNIENELVFRSNPGFIFHDSRGFEAGCTSELDTVNRFIAERSKEPQLSSQLHIIWQVIGTLKYCIPMDDERPFTAAELSFFSECGTGSVPVVVLFTKFDALEDKAYGDLAKHYPHEDAVAQAPARAVADFENQHLPRVYRLKYPPKGHVYLRDLNKAETDCRELTETIAAVLGDDNLRRLFVSMQKNNLQLCMEYAIKR</sequence>
<gene>
    <name evidence="1" type="ORF">PILCRDRAFT_76386</name>
</gene>
<dbReference type="InterPro" id="IPR027417">
    <property type="entry name" value="P-loop_NTPase"/>
</dbReference>
<protein>
    <recommendedName>
        <fullName evidence="3">G domain-containing protein</fullName>
    </recommendedName>
</protein>
<evidence type="ECO:0000313" key="1">
    <source>
        <dbReference type="EMBL" id="KIM77679.1"/>
    </source>
</evidence>
<dbReference type="SUPFAM" id="SSF52540">
    <property type="entry name" value="P-loop containing nucleoside triphosphate hydrolases"/>
    <property type="match status" value="1"/>
</dbReference>
<name>A0A0C3FD89_PILCF</name>
<evidence type="ECO:0000313" key="2">
    <source>
        <dbReference type="Proteomes" id="UP000054166"/>
    </source>
</evidence>
<dbReference type="EMBL" id="KN833022">
    <property type="protein sequence ID" value="KIM77679.1"/>
    <property type="molecule type" value="Genomic_DNA"/>
</dbReference>